<reference evidence="3" key="1">
    <citation type="submission" date="2021-02" db="EMBL/GenBank/DDBJ databases">
        <authorList>
            <person name="Nowell W R."/>
        </authorList>
    </citation>
    <scope>NUCLEOTIDE SEQUENCE</scope>
</reference>
<proteinExistence type="predicted"/>
<dbReference type="InterPro" id="IPR035979">
    <property type="entry name" value="RBD_domain_sf"/>
</dbReference>
<dbReference type="Proteomes" id="UP000663882">
    <property type="component" value="Unassembled WGS sequence"/>
</dbReference>
<accession>A0A815LAD2</accession>
<dbReference type="Proteomes" id="UP000663870">
    <property type="component" value="Unassembled WGS sequence"/>
</dbReference>
<dbReference type="EMBL" id="CAJNOO010000560">
    <property type="protein sequence ID" value="CAF0978391.1"/>
    <property type="molecule type" value="Genomic_DNA"/>
</dbReference>
<organism evidence="3 4">
    <name type="scientific">Rotaria sordida</name>
    <dbReference type="NCBI Taxonomy" id="392033"/>
    <lineage>
        <taxon>Eukaryota</taxon>
        <taxon>Metazoa</taxon>
        <taxon>Spiralia</taxon>
        <taxon>Gnathifera</taxon>
        <taxon>Rotifera</taxon>
        <taxon>Eurotatoria</taxon>
        <taxon>Bdelloidea</taxon>
        <taxon>Philodinida</taxon>
        <taxon>Philodinidae</taxon>
        <taxon>Rotaria</taxon>
    </lineage>
</organism>
<dbReference type="SUPFAM" id="SSF54928">
    <property type="entry name" value="RNA-binding domain, RBD"/>
    <property type="match status" value="1"/>
</dbReference>
<dbReference type="AlphaFoldDB" id="A0A815LAD2"/>
<evidence type="ECO:0000313" key="1">
    <source>
        <dbReference type="EMBL" id="CAF0978391.1"/>
    </source>
</evidence>
<dbReference type="EMBL" id="CAJNOH010000987">
    <property type="protein sequence ID" value="CAF1159532.1"/>
    <property type="molecule type" value="Genomic_DNA"/>
</dbReference>
<comment type="caution">
    <text evidence="3">The sequence shown here is derived from an EMBL/GenBank/DDBJ whole genome shotgun (WGS) entry which is preliminary data.</text>
</comment>
<evidence type="ECO:0000313" key="4">
    <source>
        <dbReference type="Proteomes" id="UP000663870"/>
    </source>
</evidence>
<gene>
    <name evidence="3" type="ORF">JXQ802_LOCUS35017</name>
    <name evidence="2" type="ORF">PYM288_LOCUS22665</name>
    <name evidence="1" type="ORF">RFH988_LOCUS13011</name>
</gene>
<evidence type="ECO:0000313" key="3">
    <source>
        <dbReference type="EMBL" id="CAF1406563.1"/>
    </source>
</evidence>
<dbReference type="OrthoDB" id="10054971at2759"/>
<dbReference type="GO" id="GO:0003676">
    <property type="term" value="F:nucleic acid binding"/>
    <property type="evidence" value="ECO:0007669"/>
    <property type="project" value="InterPro"/>
</dbReference>
<evidence type="ECO:0000313" key="2">
    <source>
        <dbReference type="EMBL" id="CAF1159532.1"/>
    </source>
</evidence>
<protein>
    <submittedName>
        <fullName evidence="3">Uncharacterized protein</fullName>
    </submittedName>
</protein>
<name>A0A815LAD2_9BILA</name>
<dbReference type="EMBL" id="CAJNOL010001702">
    <property type="protein sequence ID" value="CAF1406563.1"/>
    <property type="molecule type" value="Genomic_DNA"/>
</dbReference>
<sequence length="294" mass="34422">MVHDLDETIKERNIKKMIAHKLGTNTIKFNIKFNEPKYTIVSLDVPEFCIHVTNIPNDVNSDELSTIFKVDIVNILVQPHNELNDHLVENSRIQVEAWIKEIDNEQSTQKLAKEKHGLYLRGFRIQCQDICVTLEIFELCEHFQNETCSYSICCDMKHIQCVEPSTCGNIQRWYGHDSQRTTRSERRSISSEDGYRVRIANFPLKATREEIFKHLPSKFPRIRENLILYNESNPTKLIIAYVIDQKSEIIAKRLIHSWHNQQFLQDQPSKMKCQLEINVENFNSTIGFLMSMAP</sequence>
<keyword evidence="4" id="KW-1185">Reference proteome</keyword>
<dbReference type="Proteomes" id="UP000663854">
    <property type="component" value="Unassembled WGS sequence"/>
</dbReference>